<keyword evidence="13" id="KW-0157">Chromophore</keyword>
<comment type="catalytic activity">
    <reaction evidence="1">
        <text>ATP + protein L-histidine = ADP + protein N-phospho-L-histidine.</text>
        <dbReference type="EC" id="2.7.13.3"/>
    </reaction>
</comment>
<evidence type="ECO:0000259" key="17">
    <source>
        <dbReference type="PROSITE" id="PS50112"/>
    </source>
</evidence>
<evidence type="ECO:0000256" key="4">
    <source>
        <dbReference type="ARBA" id="ARBA00022553"/>
    </source>
</evidence>
<dbReference type="PANTHER" id="PTHR41523:SF8">
    <property type="entry name" value="ETHYLENE RESPONSE SENSOR PROTEIN"/>
    <property type="match status" value="1"/>
</dbReference>
<keyword evidence="6" id="KW-0285">Flavoprotein</keyword>
<keyword evidence="8" id="KW-0808">Transferase</keyword>
<evidence type="ECO:0000256" key="6">
    <source>
        <dbReference type="ARBA" id="ARBA00022630"/>
    </source>
</evidence>
<protein>
    <recommendedName>
        <fullName evidence="2">histidine kinase</fullName>
        <ecNumber evidence="2">2.7.13.3</ecNumber>
    </recommendedName>
</protein>
<evidence type="ECO:0000256" key="7">
    <source>
        <dbReference type="ARBA" id="ARBA00022643"/>
    </source>
</evidence>
<keyword evidence="15" id="KW-0675">Receptor</keyword>
<dbReference type="PANTHER" id="PTHR41523">
    <property type="entry name" value="TWO-COMPONENT SYSTEM SENSOR PROTEIN"/>
    <property type="match status" value="1"/>
</dbReference>
<dbReference type="InterPro" id="IPR035965">
    <property type="entry name" value="PAS-like_dom_sf"/>
</dbReference>
<sequence>MSDSLAGTAAALHRCRPRPSGRRRLPGLRAYLLGLVLAVLVPALGVAGAAAWNLASSYRHAFEARLQDTAQALALYLDSELRVQLAAVSALASSPLLELDDLSAFGDWAGKVSGSVGGWVVVNDAAPGHRQLLNTALPAGAPLPPPSRPGEGAWDVIRRAVETRQPVVSDFFVGRGTGRPLVAVAAPASRQGQVSRVVVLAMDPGRLSQQLRTMRSSGGAFVSVADGQGRIVARSRDHERFLGVVPPSRSVPEVERERGLFRSQSVYGEDALYAARRLHAAPGWTVAVAEPYASYRASWLVPLAVLVGGGVVALALGLAIAARLARQVLRPVEALVQRAESVAEAGSGRMQPSLMTTGAGVAEFETLRAASERAEESLAAREAEFRAIFETAAAGVAEIDAQTRRYLRVNRRFCEISGRSETELVEGLSPEDVIHVEDRNRIPSTISLEHGETAEGELRLVRSDGTVVWLRVSAGVSVRDAEGRPLRVVSVVQDVTGRRQAEEARTLLAREVDHRAKNVLAVVQAALRLTPKHDAAAYARAVEGRVSALARAHTLLADAQWVGADLHSLAEAELKAFLSARDGEPGNAPIASLKGPPVLLSPAATQPFSVVLHELATNATKHGALSLPGGQVKLAWRIDEAAGQMRLCWMERGGPPVPGPPERQGFGSRFVEATVLDQLGGAIRRSWDPAGLVCEIEVPVSRALAGAS</sequence>
<dbReference type="Gene3D" id="3.30.565.10">
    <property type="entry name" value="Histidine kinase-like ATPase, C-terminal domain"/>
    <property type="match status" value="1"/>
</dbReference>
<dbReference type="SMART" id="SM00911">
    <property type="entry name" value="HWE_HK"/>
    <property type="match status" value="1"/>
</dbReference>
<feature type="transmembrane region" description="Helical" evidence="16">
    <location>
        <begin position="30"/>
        <end position="52"/>
    </location>
</feature>
<dbReference type="InterPro" id="IPR001610">
    <property type="entry name" value="PAC"/>
</dbReference>
<reference evidence="19 20" key="1">
    <citation type="submission" date="2021-01" db="EMBL/GenBank/DDBJ databases">
        <title>Belnapia mucosa sp. nov. and Belnapia arida sp. nov., isolated from the Tabernas Desert (Almeria, Spain).</title>
        <authorList>
            <person name="Molina-Menor E."/>
            <person name="Vidal-Verdu A."/>
            <person name="Calonge A."/>
            <person name="Satari L."/>
            <person name="Pereto J."/>
            <person name="Porcar M."/>
        </authorList>
    </citation>
    <scope>NUCLEOTIDE SEQUENCE [LARGE SCALE GENOMIC DNA]</scope>
    <source>
        <strain evidence="19 20">T18</strain>
    </source>
</reference>
<proteinExistence type="predicted"/>
<keyword evidence="16" id="KW-1133">Transmembrane helix</keyword>
<keyword evidence="12" id="KW-0067">ATP-binding</keyword>
<feature type="domain" description="PAS" evidence="17">
    <location>
        <begin position="381"/>
        <end position="446"/>
    </location>
</feature>
<dbReference type="InterPro" id="IPR036890">
    <property type="entry name" value="HATPase_C_sf"/>
</dbReference>
<dbReference type="CDD" id="cd18774">
    <property type="entry name" value="PDC2_HK_sensor"/>
    <property type="match status" value="1"/>
</dbReference>
<dbReference type="InterPro" id="IPR013655">
    <property type="entry name" value="PAS_fold_3"/>
</dbReference>
<keyword evidence="10" id="KW-0547">Nucleotide-binding</keyword>
<organism evidence="19 20">
    <name type="scientific">Belnapia arida</name>
    <dbReference type="NCBI Taxonomy" id="2804533"/>
    <lineage>
        <taxon>Bacteria</taxon>
        <taxon>Pseudomonadati</taxon>
        <taxon>Pseudomonadota</taxon>
        <taxon>Alphaproteobacteria</taxon>
        <taxon>Acetobacterales</taxon>
        <taxon>Roseomonadaceae</taxon>
        <taxon>Belnapia</taxon>
    </lineage>
</organism>
<dbReference type="SUPFAM" id="SSF55785">
    <property type="entry name" value="PYP-like sensor domain (PAS domain)"/>
    <property type="match status" value="1"/>
</dbReference>
<dbReference type="Pfam" id="PF08447">
    <property type="entry name" value="PAS_3"/>
    <property type="match status" value="1"/>
</dbReference>
<dbReference type="SMART" id="SM00091">
    <property type="entry name" value="PAS"/>
    <property type="match status" value="1"/>
</dbReference>
<keyword evidence="16" id="KW-0472">Membrane</keyword>
<evidence type="ECO:0000256" key="14">
    <source>
        <dbReference type="ARBA" id="ARBA00023026"/>
    </source>
</evidence>
<dbReference type="Gene3D" id="3.30.450.20">
    <property type="entry name" value="PAS domain"/>
    <property type="match status" value="2"/>
</dbReference>
<keyword evidence="20" id="KW-1185">Reference proteome</keyword>
<dbReference type="Proteomes" id="UP000660885">
    <property type="component" value="Unassembled WGS sequence"/>
</dbReference>
<evidence type="ECO:0000256" key="16">
    <source>
        <dbReference type="SAM" id="Phobius"/>
    </source>
</evidence>
<dbReference type="EC" id="2.7.13.3" evidence="2"/>
<evidence type="ECO:0000256" key="3">
    <source>
        <dbReference type="ARBA" id="ARBA00022543"/>
    </source>
</evidence>
<keyword evidence="11" id="KW-0418">Kinase</keyword>
<evidence type="ECO:0000256" key="2">
    <source>
        <dbReference type="ARBA" id="ARBA00012438"/>
    </source>
</evidence>
<dbReference type="InterPro" id="IPR000700">
    <property type="entry name" value="PAS-assoc_C"/>
</dbReference>
<dbReference type="Pfam" id="PF07536">
    <property type="entry name" value="HWE_HK"/>
    <property type="match status" value="1"/>
</dbReference>
<evidence type="ECO:0000256" key="11">
    <source>
        <dbReference type="ARBA" id="ARBA00022777"/>
    </source>
</evidence>
<dbReference type="InterPro" id="IPR000014">
    <property type="entry name" value="PAS"/>
</dbReference>
<accession>A0ABS1U5Y4</accession>
<evidence type="ECO:0000256" key="8">
    <source>
        <dbReference type="ARBA" id="ARBA00022679"/>
    </source>
</evidence>
<feature type="transmembrane region" description="Helical" evidence="16">
    <location>
        <begin position="299"/>
        <end position="321"/>
    </location>
</feature>
<evidence type="ECO:0000259" key="18">
    <source>
        <dbReference type="PROSITE" id="PS50113"/>
    </source>
</evidence>
<comment type="caution">
    <text evidence="19">The sequence shown here is derived from an EMBL/GenBank/DDBJ whole genome shotgun (WGS) entry which is preliminary data.</text>
</comment>
<keyword evidence="16" id="KW-0812">Transmembrane</keyword>
<dbReference type="NCBIfam" id="TIGR00229">
    <property type="entry name" value="sensory_box"/>
    <property type="match status" value="1"/>
</dbReference>
<dbReference type="SMART" id="SM00086">
    <property type="entry name" value="PAC"/>
    <property type="match status" value="1"/>
</dbReference>
<dbReference type="PROSITE" id="PS50112">
    <property type="entry name" value="PAS"/>
    <property type="match status" value="1"/>
</dbReference>
<keyword evidence="7" id="KW-0288">FMN</keyword>
<keyword evidence="5" id="KW-0716">Sensory transduction</keyword>
<keyword evidence="4" id="KW-0597">Phosphoprotein</keyword>
<dbReference type="EMBL" id="JAETWB010000010">
    <property type="protein sequence ID" value="MBL6080084.1"/>
    <property type="molecule type" value="Genomic_DNA"/>
</dbReference>
<evidence type="ECO:0000256" key="10">
    <source>
        <dbReference type="ARBA" id="ARBA00022741"/>
    </source>
</evidence>
<keyword evidence="3" id="KW-0600">Photoreceptor protein</keyword>
<dbReference type="RefSeq" id="WP_202833321.1">
    <property type="nucleotide sequence ID" value="NZ_JAETWB010000010.1"/>
</dbReference>
<gene>
    <name evidence="19" type="ORF">JMJ56_18850</name>
</gene>
<keyword evidence="14" id="KW-0843">Virulence</keyword>
<dbReference type="CDD" id="cd00130">
    <property type="entry name" value="PAS"/>
    <property type="match status" value="1"/>
</dbReference>
<evidence type="ECO:0000313" key="20">
    <source>
        <dbReference type="Proteomes" id="UP000660885"/>
    </source>
</evidence>
<dbReference type="InterPro" id="IPR011102">
    <property type="entry name" value="Sig_transdc_His_kinase_HWE"/>
</dbReference>
<evidence type="ECO:0000256" key="12">
    <source>
        <dbReference type="ARBA" id="ARBA00022840"/>
    </source>
</evidence>
<evidence type="ECO:0000256" key="15">
    <source>
        <dbReference type="ARBA" id="ARBA00023170"/>
    </source>
</evidence>
<evidence type="ECO:0000256" key="9">
    <source>
        <dbReference type="ARBA" id="ARBA00022737"/>
    </source>
</evidence>
<name>A0ABS1U5Y4_9PROT</name>
<keyword evidence="9" id="KW-0677">Repeat</keyword>
<dbReference type="PROSITE" id="PS50113">
    <property type="entry name" value="PAC"/>
    <property type="match status" value="1"/>
</dbReference>
<evidence type="ECO:0000256" key="5">
    <source>
        <dbReference type="ARBA" id="ARBA00022606"/>
    </source>
</evidence>
<dbReference type="CDD" id="cd18773">
    <property type="entry name" value="PDC1_HK_sensor"/>
    <property type="match status" value="1"/>
</dbReference>
<evidence type="ECO:0000256" key="13">
    <source>
        <dbReference type="ARBA" id="ARBA00022991"/>
    </source>
</evidence>
<evidence type="ECO:0000256" key="1">
    <source>
        <dbReference type="ARBA" id="ARBA00000085"/>
    </source>
</evidence>
<feature type="domain" description="PAC" evidence="18">
    <location>
        <begin position="454"/>
        <end position="507"/>
    </location>
</feature>
<evidence type="ECO:0000313" key="19">
    <source>
        <dbReference type="EMBL" id="MBL6080084.1"/>
    </source>
</evidence>